<dbReference type="GO" id="GO:0000785">
    <property type="term" value="C:chromatin"/>
    <property type="evidence" value="ECO:0007669"/>
    <property type="project" value="EnsemblFungi"/>
</dbReference>
<dbReference type="PROSITE" id="PS50172">
    <property type="entry name" value="BRCT"/>
    <property type="match status" value="1"/>
</dbReference>
<dbReference type="JaponicusDB" id="SJAG_02527">
    <property type="gene designation" value="lig4"/>
</dbReference>
<reference evidence="19 21" key="1">
    <citation type="journal article" date="2011" name="Science">
        <title>Comparative functional genomics of the fission yeasts.</title>
        <authorList>
            <person name="Rhind N."/>
            <person name="Chen Z."/>
            <person name="Yassour M."/>
            <person name="Thompson D.A."/>
            <person name="Haas B.J."/>
            <person name="Habib N."/>
            <person name="Wapinski I."/>
            <person name="Roy S."/>
            <person name="Lin M.F."/>
            <person name="Heiman D.I."/>
            <person name="Young S.K."/>
            <person name="Furuya K."/>
            <person name="Guo Y."/>
            <person name="Pidoux A."/>
            <person name="Chen H.M."/>
            <person name="Robbertse B."/>
            <person name="Goldberg J.M."/>
            <person name="Aoki K."/>
            <person name="Bayne E.H."/>
            <person name="Berlin A.M."/>
            <person name="Desjardins C.A."/>
            <person name="Dobbs E."/>
            <person name="Dukaj L."/>
            <person name="Fan L."/>
            <person name="FitzGerald M.G."/>
            <person name="French C."/>
            <person name="Gujja S."/>
            <person name="Hansen K."/>
            <person name="Keifenheim D."/>
            <person name="Levin J.Z."/>
            <person name="Mosher R.A."/>
            <person name="Mueller C.A."/>
            <person name="Pfiffner J."/>
            <person name="Priest M."/>
            <person name="Russ C."/>
            <person name="Smialowska A."/>
            <person name="Swoboda P."/>
            <person name="Sykes S.M."/>
            <person name="Vaughn M."/>
            <person name="Vengrova S."/>
            <person name="Yoder R."/>
            <person name="Zeng Q."/>
            <person name="Allshire R."/>
            <person name="Baulcombe D."/>
            <person name="Birren B.W."/>
            <person name="Brown W."/>
            <person name="Ekwall K."/>
            <person name="Kellis M."/>
            <person name="Leatherwood J."/>
            <person name="Levin H."/>
            <person name="Margalit H."/>
            <person name="Martienssen R."/>
            <person name="Nieduszynski C.A."/>
            <person name="Spatafora J.W."/>
            <person name="Friedman N."/>
            <person name="Dalgaard J.Z."/>
            <person name="Baumann P."/>
            <person name="Niki H."/>
            <person name="Regev A."/>
            <person name="Nusbaum C."/>
        </authorList>
    </citation>
    <scope>NUCLEOTIDE SEQUENCE [LARGE SCALE GENOMIC DNA]</scope>
    <source>
        <strain evidence="21">yFS275 / FY16936</strain>
    </source>
</reference>
<evidence type="ECO:0000256" key="5">
    <source>
        <dbReference type="ARBA" id="ARBA00022723"/>
    </source>
</evidence>
<organism evidence="19 21">
    <name type="scientific">Schizosaccharomyces japonicus (strain yFS275 / FY16936)</name>
    <name type="common">Fission yeast</name>
    <dbReference type="NCBI Taxonomy" id="402676"/>
    <lineage>
        <taxon>Eukaryota</taxon>
        <taxon>Fungi</taxon>
        <taxon>Dikarya</taxon>
        <taxon>Ascomycota</taxon>
        <taxon>Taphrinomycotina</taxon>
        <taxon>Schizosaccharomycetes</taxon>
        <taxon>Schizosaccharomycetales</taxon>
        <taxon>Schizosaccharomycetaceae</taxon>
        <taxon>Schizosaccharomyces</taxon>
    </lineage>
</organism>
<evidence type="ECO:0000256" key="1">
    <source>
        <dbReference type="ARBA" id="ARBA00001946"/>
    </source>
</evidence>
<dbReference type="GO" id="GO:0003677">
    <property type="term" value="F:DNA binding"/>
    <property type="evidence" value="ECO:0000318"/>
    <property type="project" value="GO_Central"/>
</dbReference>
<comment type="cofactor">
    <cofactor evidence="1">
        <name>Mg(2+)</name>
        <dbReference type="ChEBI" id="CHEBI:18420"/>
    </cofactor>
</comment>
<dbReference type="Gene3D" id="3.40.50.10190">
    <property type="entry name" value="BRCT domain"/>
    <property type="match status" value="1"/>
</dbReference>
<evidence type="ECO:0000313" key="19">
    <source>
        <dbReference type="EMBL" id="EEB07442.1"/>
    </source>
</evidence>
<dbReference type="HOGENOM" id="CLU_004844_2_0_1"/>
<keyword evidence="6" id="KW-0677">Repeat</keyword>
<dbReference type="EC" id="6.5.1.1" evidence="15"/>
<dbReference type="Gene3D" id="3.30.470.30">
    <property type="entry name" value="DNA ligase/mRNA capping enzyme"/>
    <property type="match status" value="1"/>
</dbReference>
<dbReference type="InterPro" id="IPR012308">
    <property type="entry name" value="DNA_ligase_ATP-dep_N"/>
</dbReference>
<evidence type="ECO:0000256" key="15">
    <source>
        <dbReference type="RuleBase" id="RU000617"/>
    </source>
</evidence>
<dbReference type="AlphaFoldDB" id="B6K2R1"/>
<dbReference type="STRING" id="402676.B6K2R1"/>
<evidence type="ECO:0000256" key="13">
    <source>
        <dbReference type="ARBA" id="ARBA00023242"/>
    </source>
</evidence>
<dbReference type="PANTHER" id="PTHR45997">
    <property type="entry name" value="DNA LIGASE 4"/>
    <property type="match status" value="1"/>
</dbReference>
<dbReference type="PROSITE" id="PS00697">
    <property type="entry name" value="DNA_LIGASE_A1"/>
    <property type="match status" value="1"/>
</dbReference>
<dbReference type="PANTHER" id="PTHR45997:SF1">
    <property type="entry name" value="DNA LIGASE 4"/>
    <property type="match status" value="1"/>
</dbReference>
<dbReference type="InterPro" id="IPR012340">
    <property type="entry name" value="NA-bd_OB-fold"/>
</dbReference>
<dbReference type="Pfam" id="PF04675">
    <property type="entry name" value="DNA_ligase_A_N"/>
    <property type="match status" value="1"/>
</dbReference>
<evidence type="ECO:0000256" key="8">
    <source>
        <dbReference type="ARBA" id="ARBA00022763"/>
    </source>
</evidence>
<dbReference type="GO" id="GO:0032807">
    <property type="term" value="C:DNA ligase IV complex"/>
    <property type="evidence" value="ECO:0000318"/>
    <property type="project" value="GO_Central"/>
</dbReference>
<keyword evidence="7 15" id="KW-0547">Nucleotide-binding</keyword>
<evidence type="ECO:0000256" key="3">
    <source>
        <dbReference type="ARBA" id="ARBA00007572"/>
    </source>
</evidence>
<dbReference type="NCBIfam" id="TIGR00574">
    <property type="entry name" value="dnl1"/>
    <property type="match status" value="1"/>
</dbReference>
<dbReference type="InterPro" id="IPR029710">
    <property type="entry name" value="LIG4"/>
</dbReference>
<evidence type="ECO:0000256" key="6">
    <source>
        <dbReference type="ARBA" id="ARBA00022737"/>
    </source>
</evidence>
<keyword evidence="11 15" id="KW-0233">DNA recombination</keyword>
<evidence type="ECO:0000256" key="9">
    <source>
        <dbReference type="ARBA" id="ARBA00022840"/>
    </source>
</evidence>
<evidence type="ECO:0000259" key="18">
    <source>
        <dbReference type="PROSITE" id="PS50172"/>
    </source>
</evidence>
<comment type="similarity">
    <text evidence="3 16">Belongs to the ATP-dependent DNA ligase family.</text>
</comment>
<dbReference type="OrthoDB" id="151490at2759"/>
<dbReference type="EMBL" id="KE651166">
    <property type="protein sequence ID" value="EEB07442.1"/>
    <property type="molecule type" value="Genomic_DNA"/>
</dbReference>
<dbReference type="Pfam" id="PF16589">
    <property type="entry name" value="BRCT_2"/>
    <property type="match status" value="1"/>
</dbReference>
<accession>B6K2R1</accession>
<dbReference type="SMART" id="SM00292">
    <property type="entry name" value="BRCT"/>
    <property type="match status" value="1"/>
</dbReference>
<evidence type="ECO:0000259" key="17">
    <source>
        <dbReference type="PROSITE" id="PS50160"/>
    </source>
</evidence>
<keyword evidence="12 15" id="KW-0234">DNA repair</keyword>
<protein>
    <recommendedName>
        <fullName evidence="15">DNA ligase</fullName>
        <ecNumber evidence="15">6.5.1.1</ecNumber>
    </recommendedName>
</protein>
<keyword evidence="10" id="KW-0460">Magnesium</keyword>
<dbReference type="InterPro" id="IPR036599">
    <property type="entry name" value="DNA_ligase_N_sf"/>
</dbReference>
<evidence type="ECO:0000256" key="12">
    <source>
        <dbReference type="ARBA" id="ARBA00023204"/>
    </source>
</evidence>
<dbReference type="GO" id="GO:0071897">
    <property type="term" value="P:DNA biosynthetic process"/>
    <property type="evidence" value="ECO:0007669"/>
    <property type="project" value="InterPro"/>
</dbReference>
<dbReference type="Gene3D" id="1.10.3260.10">
    <property type="entry name" value="DNA ligase, ATP-dependent, N-terminal domain"/>
    <property type="match status" value="1"/>
</dbReference>
<dbReference type="GO" id="GO:0005730">
    <property type="term" value="C:nucleolus"/>
    <property type="evidence" value="ECO:0007669"/>
    <property type="project" value="EnsemblFungi"/>
</dbReference>
<dbReference type="InterPro" id="IPR001357">
    <property type="entry name" value="BRCT_dom"/>
</dbReference>
<dbReference type="InterPro" id="IPR036420">
    <property type="entry name" value="BRCT_dom_sf"/>
</dbReference>
<evidence type="ECO:0000256" key="14">
    <source>
        <dbReference type="ARBA" id="ARBA00034003"/>
    </source>
</evidence>
<dbReference type="SUPFAM" id="SSF50249">
    <property type="entry name" value="Nucleic acid-binding proteins"/>
    <property type="match status" value="1"/>
</dbReference>
<dbReference type="InterPro" id="IPR044125">
    <property type="entry name" value="Adenylation_DNA_ligase_IV"/>
</dbReference>
<dbReference type="GO" id="GO:0046872">
    <property type="term" value="F:metal ion binding"/>
    <property type="evidence" value="ECO:0007669"/>
    <property type="project" value="UniProtKB-KW"/>
</dbReference>
<evidence type="ECO:0000256" key="16">
    <source>
        <dbReference type="RuleBase" id="RU004196"/>
    </source>
</evidence>
<name>B6K2R1_SCHJY</name>
<dbReference type="InterPro" id="IPR012309">
    <property type="entry name" value="DNA_ligase_ATP-dep_C"/>
</dbReference>
<keyword evidence="13" id="KW-0539">Nucleus</keyword>
<dbReference type="GO" id="GO:0006310">
    <property type="term" value="P:DNA recombination"/>
    <property type="evidence" value="ECO:0007669"/>
    <property type="project" value="UniProtKB-KW"/>
</dbReference>
<dbReference type="InterPro" id="IPR000977">
    <property type="entry name" value="DNA_ligase_ATP-dep"/>
</dbReference>
<dbReference type="Proteomes" id="UP000001744">
    <property type="component" value="Unassembled WGS sequence"/>
</dbReference>
<evidence type="ECO:0000256" key="10">
    <source>
        <dbReference type="ARBA" id="ARBA00022842"/>
    </source>
</evidence>
<keyword evidence="21" id="KW-1185">Reference proteome</keyword>
<dbReference type="SUPFAM" id="SSF56091">
    <property type="entry name" value="DNA ligase/mRNA capping enzyme, catalytic domain"/>
    <property type="match status" value="1"/>
</dbReference>
<dbReference type="GO" id="GO:0006303">
    <property type="term" value="P:double-strand break repair via nonhomologous end joining"/>
    <property type="evidence" value="ECO:0000318"/>
    <property type="project" value="GO_Central"/>
</dbReference>
<evidence type="ECO:0000256" key="7">
    <source>
        <dbReference type="ARBA" id="ARBA00022741"/>
    </source>
</evidence>
<feature type="domain" description="ATP-dependent DNA ligase family profile" evidence="17">
    <location>
        <begin position="361"/>
        <end position="482"/>
    </location>
</feature>
<dbReference type="GO" id="GO:0006297">
    <property type="term" value="P:nucleotide-excision repair, DNA gap filling"/>
    <property type="evidence" value="ECO:0000318"/>
    <property type="project" value="GO_Central"/>
</dbReference>
<keyword evidence="4 15" id="KW-0436">Ligase</keyword>
<evidence type="ECO:0000313" key="20">
    <source>
        <dbReference type="JaponicusDB" id="SJAG_02527"/>
    </source>
</evidence>
<dbReference type="VEuPathDB" id="FungiDB:SJAG_02527"/>
<dbReference type="eggNOG" id="KOG0966">
    <property type="taxonomic scope" value="Eukaryota"/>
</dbReference>
<dbReference type="CDD" id="cd07968">
    <property type="entry name" value="OBF_DNA_ligase_IV"/>
    <property type="match status" value="1"/>
</dbReference>
<feature type="domain" description="BRCT" evidence="18">
    <location>
        <begin position="655"/>
        <end position="747"/>
    </location>
</feature>
<proteinExistence type="inferred from homology"/>
<dbReference type="SUPFAM" id="SSF52113">
    <property type="entry name" value="BRCT domain"/>
    <property type="match status" value="1"/>
</dbReference>
<evidence type="ECO:0000256" key="4">
    <source>
        <dbReference type="ARBA" id="ARBA00022598"/>
    </source>
</evidence>
<gene>
    <name evidence="20" type="primary">lig4</name>
    <name evidence="19" type="ORF">SJAG_02527</name>
</gene>
<evidence type="ECO:0000256" key="2">
    <source>
        <dbReference type="ARBA" id="ARBA00004123"/>
    </source>
</evidence>
<dbReference type="PROSITE" id="PS00333">
    <property type="entry name" value="DNA_LIGASE_A2"/>
    <property type="match status" value="1"/>
</dbReference>
<keyword evidence="9 15" id="KW-0067">ATP-binding</keyword>
<evidence type="ECO:0000256" key="11">
    <source>
        <dbReference type="ARBA" id="ARBA00023172"/>
    </source>
</evidence>
<comment type="catalytic activity">
    <reaction evidence="14 15">
        <text>ATP + (deoxyribonucleotide)n-3'-hydroxyl + 5'-phospho-(deoxyribonucleotide)m = (deoxyribonucleotide)n+m + AMP + diphosphate.</text>
        <dbReference type="EC" id="6.5.1.1"/>
    </reaction>
</comment>
<dbReference type="PROSITE" id="PS50160">
    <property type="entry name" value="DNA_LIGASE_A3"/>
    <property type="match status" value="1"/>
</dbReference>
<dbReference type="Gene3D" id="2.40.50.140">
    <property type="entry name" value="Nucleic acid-binding proteins"/>
    <property type="match status" value="1"/>
</dbReference>
<dbReference type="GeneID" id="7051155"/>
<dbReference type="SMR" id="B6K2R1"/>
<evidence type="ECO:0000313" key="21">
    <source>
        <dbReference type="Proteomes" id="UP000001744"/>
    </source>
</evidence>
<dbReference type="RefSeq" id="XP_002173735.1">
    <property type="nucleotide sequence ID" value="XM_002173699.2"/>
</dbReference>
<keyword evidence="8 15" id="KW-0227">DNA damage</keyword>
<comment type="subcellular location">
    <subcellularLocation>
        <location evidence="2">Nucleus</location>
    </subcellularLocation>
</comment>
<dbReference type="InterPro" id="IPR012310">
    <property type="entry name" value="DNA_ligase_ATP-dep_cent"/>
</dbReference>
<dbReference type="Pfam" id="PF01068">
    <property type="entry name" value="DNA_ligase_A_M"/>
    <property type="match status" value="1"/>
</dbReference>
<dbReference type="GO" id="GO:0005524">
    <property type="term" value="F:ATP binding"/>
    <property type="evidence" value="ECO:0000318"/>
    <property type="project" value="GO_Central"/>
</dbReference>
<dbReference type="CDD" id="cd07903">
    <property type="entry name" value="Adenylation_DNA_ligase_IV"/>
    <property type="match status" value="1"/>
</dbReference>
<keyword evidence="5" id="KW-0479">Metal-binding</keyword>
<sequence length="915" mass="106102">MTEIPADFKNHAPGLSYYSLVSSVLEPLSNTRKNRHLPTRSDVYKRKHDILETYMNRWREDVGPDLYPMMRLLLPELDRQRNSYGFKEFGLGKLFVRAFHLSPHSEDALALKEWKSPQSKFSGNFIAVVQDVINRRALRNYPSTYSIDDVNSFLDDISNAPNEATKVKVLEELYQHMSAIELRWLVPILLKVRRFGTSENFILSVFNIDAARLYRLCSSLKRVCYELHDPNKRLTKKQKEVNVFNCFQPQLANYTKVELKEVVECMHNKPFWIEEKLDGERIQLHYARGNFQFYSRNSFNITDVYGSSYNDVDSKLTKYLIGSFQENVREVILDGEMVTWDPIMETVIPYGSLRASSTSTNEEYSYYPYYVVFDILFLNGFSLLNYSLESRRKILSKVIISETRRMSVHRYTEGSTVDDIDRALKETVIEKSEGLVIKNPTSPYTLGERTNDWIKVKPYYMEGFGEDLDCLIMGGYYGRGNRKHLSSFLCGLRVSKHDSKEPIEQFQSFFRVGGGFTRNDYASIREKTNGKWHEWNDEAFQYHILAGATKTVNKPDLWIRPHDSIVLQIKAAETVPTDKFSTGFTLRFPRLQHIRLDKDWRSALTFNEFLALNEQAKKIPKEHSRIHRKKKVVLGKRKRMSFPPEYQQTGSPLKVESNLFEGFLFFVTALESKEYTKPMLEKEILSHKGKIQQSIDSNGRDLIVIANKPTLRTSLATTRGVKRIVRPEWVIKSIQEERLLPEYDFLLFPQQPWAYENLSNVLENLHSADLNIMARLCDSYHQIQFEKTKALDLSLLITKEFQQFYPFYNTRAYLAKQKLDGQDGFTHHAKWTLAVDLLRVYGATIQQSLNKDTTLVVFDSITSEDESHLASACNVKGITAKLVSLHAFLETWQSTVSELLETSSQASAKIETDND</sequence>
<dbReference type="Pfam" id="PF04679">
    <property type="entry name" value="DNA_ligase_A_C"/>
    <property type="match status" value="1"/>
</dbReference>
<dbReference type="GO" id="GO:0003910">
    <property type="term" value="F:DNA ligase (ATP) activity"/>
    <property type="evidence" value="ECO:0000318"/>
    <property type="project" value="GO_Central"/>
</dbReference>
<dbReference type="InterPro" id="IPR016059">
    <property type="entry name" value="DNA_ligase_ATP-dep_CS"/>
</dbReference>
<dbReference type="OMA" id="EGIMIKH"/>